<dbReference type="GO" id="GO:0003723">
    <property type="term" value="F:RNA binding"/>
    <property type="evidence" value="ECO:0007669"/>
    <property type="project" value="UniProtKB-KW"/>
</dbReference>
<reference evidence="3" key="1">
    <citation type="submission" date="2021-03" db="EMBL/GenBank/DDBJ databases">
        <title>Draft genome sequence of rust myrtle Austropuccinia psidii MF-1, a brazilian biotype.</title>
        <authorList>
            <person name="Quecine M.C."/>
            <person name="Pachon D.M.R."/>
            <person name="Bonatelli M.L."/>
            <person name="Correr F.H."/>
            <person name="Franceschini L.M."/>
            <person name="Leite T.F."/>
            <person name="Margarido G.R.A."/>
            <person name="Almeida C.A."/>
            <person name="Ferrarezi J.A."/>
            <person name="Labate C.A."/>
        </authorList>
    </citation>
    <scope>NUCLEOTIDE SEQUENCE</scope>
    <source>
        <strain evidence="3">MF-1</strain>
    </source>
</reference>
<organism evidence="3 4">
    <name type="scientific">Austropuccinia psidii MF-1</name>
    <dbReference type="NCBI Taxonomy" id="1389203"/>
    <lineage>
        <taxon>Eukaryota</taxon>
        <taxon>Fungi</taxon>
        <taxon>Dikarya</taxon>
        <taxon>Basidiomycota</taxon>
        <taxon>Pucciniomycotina</taxon>
        <taxon>Pucciniomycetes</taxon>
        <taxon>Pucciniales</taxon>
        <taxon>Sphaerophragmiaceae</taxon>
        <taxon>Austropuccinia</taxon>
    </lineage>
</organism>
<accession>A0A9Q3JJX1</accession>
<keyword evidence="4" id="KW-1185">Reference proteome</keyword>
<evidence type="ECO:0000313" key="4">
    <source>
        <dbReference type="Proteomes" id="UP000765509"/>
    </source>
</evidence>
<sequence length="186" mass="21409">MDTALLLWSEVISHIELFKIIISDRDPKFTSALWTNLHRFFGTKLSFSTAYHPQTHGLAERMIQTVEDMISRFCAYRLEFTDSDGFAHDWCTVIPALELAYKTSVHSSAGQTPAMLEKGWNPRFPAETLRKDLINIHPTDSRFKIMLDKVKHHAKQSINDAFDYEKQKLDKSNKVPELKVGDLVLN</sequence>
<evidence type="ECO:0000313" key="3">
    <source>
        <dbReference type="EMBL" id="MBW0563488.1"/>
    </source>
</evidence>
<dbReference type="PANTHER" id="PTHR37984:SF5">
    <property type="entry name" value="PROTEIN NYNRIN-LIKE"/>
    <property type="match status" value="1"/>
</dbReference>
<name>A0A9Q3JJX1_9BASI</name>
<dbReference type="AlphaFoldDB" id="A0A9Q3JJX1"/>
<dbReference type="Gene3D" id="3.30.420.10">
    <property type="entry name" value="Ribonuclease H-like superfamily/Ribonuclease H"/>
    <property type="match status" value="1"/>
</dbReference>
<feature type="domain" description="Integrase catalytic" evidence="2">
    <location>
        <begin position="1"/>
        <end position="121"/>
    </location>
</feature>
<proteinExistence type="predicted"/>
<evidence type="ECO:0000256" key="1">
    <source>
        <dbReference type="ARBA" id="ARBA00022884"/>
    </source>
</evidence>
<evidence type="ECO:0000259" key="2">
    <source>
        <dbReference type="PROSITE" id="PS50994"/>
    </source>
</evidence>
<dbReference type="PANTHER" id="PTHR37984">
    <property type="entry name" value="PROTEIN CBG26694"/>
    <property type="match status" value="1"/>
</dbReference>
<dbReference type="InterPro" id="IPR036397">
    <property type="entry name" value="RNaseH_sf"/>
</dbReference>
<gene>
    <name evidence="3" type="ORF">O181_103203</name>
</gene>
<dbReference type="EMBL" id="AVOT02074287">
    <property type="protein sequence ID" value="MBW0563488.1"/>
    <property type="molecule type" value="Genomic_DNA"/>
</dbReference>
<dbReference type="SUPFAM" id="SSF53098">
    <property type="entry name" value="Ribonuclease H-like"/>
    <property type="match status" value="1"/>
</dbReference>
<dbReference type="InterPro" id="IPR001584">
    <property type="entry name" value="Integrase_cat-core"/>
</dbReference>
<comment type="caution">
    <text evidence="3">The sequence shown here is derived from an EMBL/GenBank/DDBJ whole genome shotgun (WGS) entry which is preliminary data.</text>
</comment>
<dbReference type="PROSITE" id="PS50994">
    <property type="entry name" value="INTEGRASE"/>
    <property type="match status" value="1"/>
</dbReference>
<keyword evidence="1" id="KW-0694">RNA-binding</keyword>
<dbReference type="InterPro" id="IPR050951">
    <property type="entry name" value="Retrovirus_Pol_polyprotein"/>
</dbReference>
<dbReference type="GO" id="GO:0005634">
    <property type="term" value="C:nucleus"/>
    <property type="evidence" value="ECO:0007669"/>
    <property type="project" value="UniProtKB-ARBA"/>
</dbReference>
<dbReference type="Proteomes" id="UP000765509">
    <property type="component" value="Unassembled WGS sequence"/>
</dbReference>
<dbReference type="OrthoDB" id="5592268at2759"/>
<protein>
    <recommendedName>
        <fullName evidence="2">Integrase catalytic domain-containing protein</fullName>
    </recommendedName>
</protein>
<dbReference type="InterPro" id="IPR012337">
    <property type="entry name" value="RNaseH-like_sf"/>
</dbReference>
<dbReference type="GO" id="GO:0015074">
    <property type="term" value="P:DNA integration"/>
    <property type="evidence" value="ECO:0007669"/>
    <property type="project" value="InterPro"/>
</dbReference>